<proteinExistence type="predicted"/>
<dbReference type="Proteomes" id="UP001195903">
    <property type="component" value="Unassembled WGS sequence"/>
</dbReference>
<keyword evidence="2" id="KW-0472">Membrane</keyword>
<evidence type="ECO:0000256" key="2">
    <source>
        <dbReference type="SAM" id="Phobius"/>
    </source>
</evidence>
<reference evidence="3 4" key="1">
    <citation type="submission" date="2021-05" db="EMBL/GenBank/DDBJ databases">
        <title>Shewanella sp. JM162201.</title>
        <authorList>
            <person name="Xu S."/>
            <person name="Li A."/>
        </authorList>
    </citation>
    <scope>NUCLEOTIDE SEQUENCE [LARGE SCALE GENOMIC DNA]</scope>
    <source>
        <strain evidence="3 4">JM162201</strain>
    </source>
</reference>
<feature type="transmembrane region" description="Helical" evidence="2">
    <location>
        <begin position="38"/>
        <end position="58"/>
    </location>
</feature>
<keyword evidence="2" id="KW-1133">Transmembrane helix</keyword>
<keyword evidence="4" id="KW-1185">Reference proteome</keyword>
<accession>A0ABS5V3Y8</accession>
<gene>
    <name evidence="3" type="ORF">KJI95_11475</name>
</gene>
<protein>
    <submittedName>
        <fullName evidence="3">Uncharacterized protein</fullName>
    </submittedName>
</protein>
<dbReference type="EMBL" id="JAHEPS010000004">
    <property type="protein sequence ID" value="MBT1445140.1"/>
    <property type="molecule type" value="Genomic_DNA"/>
</dbReference>
<feature type="compositionally biased region" description="Polar residues" evidence="1">
    <location>
        <begin position="116"/>
        <end position="126"/>
    </location>
</feature>
<evidence type="ECO:0000256" key="1">
    <source>
        <dbReference type="SAM" id="MobiDB-lite"/>
    </source>
</evidence>
<name>A0ABS5V3Y8_9GAMM</name>
<comment type="caution">
    <text evidence="3">The sequence shown here is derived from an EMBL/GenBank/DDBJ whole genome shotgun (WGS) entry which is preliminary data.</text>
</comment>
<dbReference type="RefSeq" id="WP_214507349.1">
    <property type="nucleotide sequence ID" value="NZ_JAHEPS010000004.1"/>
</dbReference>
<evidence type="ECO:0000313" key="3">
    <source>
        <dbReference type="EMBL" id="MBT1445140.1"/>
    </source>
</evidence>
<organism evidence="3 4">
    <name type="scientific">Shewanella jiangmenensis</name>
    <dbReference type="NCBI Taxonomy" id="2837387"/>
    <lineage>
        <taxon>Bacteria</taxon>
        <taxon>Pseudomonadati</taxon>
        <taxon>Pseudomonadota</taxon>
        <taxon>Gammaproteobacteria</taxon>
        <taxon>Alteromonadales</taxon>
        <taxon>Shewanellaceae</taxon>
        <taxon>Shewanella</taxon>
    </lineage>
</organism>
<feature type="compositionally biased region" description="Basic and acidic residues" evidence="1">
    <location>
        <begin position="162"/>
        <end position="171"/>
    </location>
</feature>
<evidence type="ECO:0000313" key="4">
    <source>
        <dbReference type="Proteomes" id="UP001195903"/>
    </source>
</evidence>
<feature type="region of interest" description="Disordered" evidence="1">
    <location>
        <begin position="116"/>
        <end position="171"/>
    </location>
</feature>
<sequence length="233" mass="25181">MSATAKAIAKVKVAAKVKTTAKVKATAPAISRTPLQRAFVWLTGLALIVSSLVFAGDYDALIKADKRESAKSQRLDNHSEIKRKEIALDSDGNPIPIPSDTEPGLEFSMDEYLQSAQGASGSTTPVASPKRPSATSTAQKPTKKQSAKKESTQKRSAKKSAGRGDDYDGRVANDPGCRWLDGRIRLLQQFIASKAAGSHHRDELDARQSEWRCMDCGGAGPNGDDHARCQYRR</sequence>
<feature type="region of interest" description="Disordered" evidence="1">
    <location>
        <begin position="66"/>
        <end position="104"/>
    </location>
</feature>
<keyword evidence="2" id="KW-0812">Transmembrane</keyword>
<feature type="compositionally biased region" description="Basic and acidic residues" evidence="1">
    <location>
        <begin position="66"/>
        <end position="87"/>
    </location>
</feature>